<sequence length="324" mass="34607">MLNLKTLVVAFPAALLSTAALADGESIAVFTKNQTNPYFQAVRVGTENAAKTMNAKVIHYIPTKPDSIPEQLSQIEDVIVKKPNAIVFIPVDYKAMVPGVEQINEAKIPVVNVTDRSAGGKFLAFVGADDYNLGLETGRYLLKKLGGKGNVVIIEGVKGSLTSIDRVRGFNDAIKEFKDVKLLASQPANYQRLQALQVMENLMQSHPQIDGVMAANDGMAIGAIEALDGANRKAQVIGINGTKEAVDAIKAGKMLASGDYNGFVQGCIGTMVAIRALRGQPIVTEVVLKPTVVDSTNYQPYDVAVESRSCPAWDQAAAMATKTN</sequence>
<evidence type="ECO:0000256" key="1">
    <source>
        <dbReference type="ARBA" id="ARBA00004196"/>
    </source>
</evidence>
<comment type="caution">
    <text evidence="6">The sequence shown here is derived from an EMBL/GenBank/DDBJ whole genome shotgun (WGS) entry which is preliminary data.</text>
</comment>
<comment type="similarity">
    <text evidence="2">Belongs to the bacterial solute-binding protein 2 family.</text>
</comment>
<dbReference type="InterPro" id="IPR025997">
    <property type="entry name" value="SBP_2_dom"/>
</dbReference>
<dbReference type="GO" id="GO:0030313">
    <property type="term" value="C:cell envelope"/>
    <property type="evidence" value="ECO:0007669"/>
    <property type="project" value="UniProtKB-SubCell"/>
</dbReference>
<feature type="domain" description="Periplasmic binding protein" evidence="5">
    <location>
        <begin position="27"/>
        <end position="280"/>
    </location>
</feature>
<dbReference type="InterPro" id="IPR028082">
    <property type="entry name" value="Peripla_BP_I"/>
</dbReference>
<proteinExistence type="inferred from homology"/>
<dbReference type="GO" id="GO:0030246">
    <property type="term" value="F:carbohydrate binding"/>
    <property type="evidence" value="ECO:0007669"/>
    <property type="project" value="UniProtKB-ARBA"/>
</dbReference>
<protein>
    <submittedName>
        <fullName evidence="6">Monosaccharide ABC transporter substrate-binding protein (CUT2 family)</fullName>
    </submittedName>
</protein>
<evidence type="ECO:0000313" key="7">
    <source>
        <dbReference type="Proteomes" id="UP000294664"/>
    </source>
</evidence>
<accession>A0A4R3LPC5</accession>
<evidence type="ECO:0000259" key="5">
    <source>
        <dbReference type="Pfam" id="PF13407"/>
    </source>
</evidence>
<dbReference type="EMBL" id="SMAI01000015">
    <property type="protein sequence ID" value="TCT02021.1"/>
    <property type="molecule type" value="Genomic_DNA"/>
</dbReference>
<name>A0A4R3LPC5_9HYPH</name>
<evidence type="ECO:0000256" key="2">
    <source>
        <dbReference type="ARBA" id="ARBA00007639"/>
    </source>
</evidence>
<dbReference type="Gene3D" id="3.40.50.2300">
    <property type="match status" value="2"/>
</dbReference>
<evidence type="ECO:0000313" key="6">
    <source>
        <dbReference type="EMBL" id="TCT02021.1"/>
    </source>
</evidence>
<dbReference type="SUPFAM" id="SSF53822">
    <property type="entry name" value="Periplasmic binding protein-like I"/>
    <property type="match status" value="1"/>
</dbReference>
<keyword evidence="7" id="KW-1185">Reference proteome</keyword>
<evidence type="ECO:0000256" key="4">
    <source>
        <dbReference type="SAM" id="SignalP"/>
    </source>
</evidence>
<organism evidence="6 7">
    <name type="scientific">Aquabacter spiritensis</name>
    <dbReference type="NCBI Taxonomy" id="933073"/>
    <lineage>
        <taxon>Bacteria</taxon>
        <taxon>Pseudomonadati</taxon>
        <taxon>Pseudomonadota</taxon>
        <taxon>Alphaproteobacteria</taxon>
        <taxon>Hyphomicrobiales</taxon>
        <taxon>Xanthobacteraceae</taxon>
        <taxon>Aquabacter</taxon>
    </lineage>
</organism>
<feature type="signal peptide" evidence="4">
    <location>
        <begin position="1"/>
        <end position="22"/>
    </location>
</feature>
<dbReference type="Proteomes" id="UP000294664">
    <property type="component" value="Unassembled WGS sequence"/>
</dbReference>
<gene>
    <name evidence="6" type="ORF">EDC64_11552</name>
</gene>
<dbReference type="OrthoDB" id="9813037at2"/>
<dbReference type="RefSeq" id="WP_132034541.1">
    <property type="nucleotide sequence ID" value="NZ_SMAI01000015.1"/>
</dbReference>
<dbReference type="CDD" id="cd01536">
    <property type="entry name" value="PBP1_ABC_sugar_binding-like"/>
    <property type="match status" value="1"/>
</dbReference>
<comment type="subcellular location">
    <subcellularLocation>
        <location evidence="1">Cell envelope</location>
    </subcellularLocation>
</comment>
<feature type="chain" id="PRO_5020917439" evidence="4">
    <location>
        <begin position="23"/>
        <end position="324"/>
    </location>
</feature>
<dbReference type="AlphaFoldDB" id="A0A4R3LPC5"/>
<keyword evidence="3 4" id="KW-0732">Signal</keyword>
<evidence type="ECO:0000256" key="3">
    <source>
        <dbReference type="ARBA" id="ARBA00022729"/>
    </source>
</evidence>
<dbReference type="PANTHER" id="PTHR46847">
    <property type="entry name" value="D-ALLOSE-BINDING PERIPLASMIC PROTEIN-RELATED"/>
    <property type="match status" value="1"/>
</dbReference>
<reference evidence="6 7" key="1">
    <citation type="submission" date="2019-03" db="EMBL/GenBank/DDBJ databases">
        <title>Genomic Encyclopedia of Type Strains, Phase IV (KMG-IV): sequencing the most valuable type-strain genomes for metagenomic binning, comparative biology and taxonomic classification.</title>
        <authorList>
            <person name="Goeker M."/>
        </authorList>
    </citation>
    <scope>NUCLEOTIDE SEQUENCE [LARGE SCALE GENOMIC DNA]</scope>
    <source>
        <strain evidence="6 7">DSM 9035</strain>
    </source>
</reference>
<dbReference type="PANTHER" id="PTHR46847:SF1">
    <property type="entry name" value="D-ALLOSE-BINDING PERIPLASMIC PROTEIN-RELATED"/>
    <property type="match status" value="1"/>
</dbReference>
<dbReference type="Pfam" id="PF13407">
    <property type="entry name" value="Peripla_BP_4"/>
    <property type="match status" value="1"/>
</dbReference>